<evidence type="ECO:0000256" key="2">
    <source>
        <dbReference type="ARBA" id="ARBA00023002"/>
    </source>
</evidence>
<dbReference type="PANTHER" id="PTHR44196">
    <property type="entry name" value="DEHYDROGENASE/REDUCTASE SDR FAMILY MEMBER 7B"/>
    <property type="match status" value="1"/>
</dbReference>
<protein>
    <submittedName>
        <fullName evidence="4">SDR family oxidoreductase</fullName>
    </submittedName>
</protein>
<dbReference type="AlphaFoldDB" id="A0AA86JFX4"/>
<dbReference type="Pfam" id="PF00106">
    <property type="entry name" value="adh_short"/>
    <property type="match status" value="1"/>
</dbReference>
<dbReference type="Proteomes" id="UP001329151">
    <property type="component" value="Chromosome"/>
</dbReference>
<organism evidence="4 5">
    <name type="scientific">Limnobacter thiooxidans</name>
    <dbReference type="NCBI Taxonomy" id="131080"/>
    <lineage>
        <taxon>Bacteria</taxon>
        <taxon>Pseudomonadati</taxon>
        <taxon>Pseudomonadota</taxon>
        <taxon>Betaproteobacteria</taxon>
        <taxon>Burkholderiales</taxon>
        <taxon>Burkholderiaceae</taxon>
        <taxon>Limnobacter</taxon>
    </lineage>
</organism>
<evidence type="ECO:0000256" key="1">
    <source>
        <dbReference type="ARBA" id="ARBA00006484"/>
    </source>
</evidence>
<dbReference type="RefSeq" id="WP_130556243.1">
    <property type="nucleotide sequence ID" value="NZ_AP028947.1"/>
</dbReference>
<dbReference type="Gene3D" id="3.40.50.720">
    <property type="entry name" value="NAD(P)-binding Rossmann-like Domain"/>
    <property type="match status" value="1"/>
</dbReference>
<keyword evidence="5" id="KW-1185">Reference proteome</keyword>
<name>A0AA86JFX4_9BURK</name>
<dbReference type="GO" id="GO:0016491">
    <property type="term" value="F:oxidoreductase activity"/>
    <property type="evidence" value="ECO:0007669"/>
    <property type="project" value="UniProtKB-KW"/>
</dbReference>
<comment type="similarity">
    <text evidence="1 3">Belongs to the short-chain dehydrogenases/reductases (SDR) family.</text>
</comment>
<dbReference type="InterPro" id="IPR036291">
    <property type="entry name" value="NAD(P)-bd_dom_sf"/>
</dbReference>
<dbReference type="PRINTS" id="PR00080">
    <property type="entry name" value="SDRFAMILY"/>
</dbReference>
<keyword evidence="2" id="KW-0560">Oxidoreductase</keyword>
<evidence type="ECO:0000313" key="4">
    <source>
        <dbReference type="EMBL" id="BET26271.1"/>
    </source>
</evidence>
<accession>A0AA86JFX4</accession>
<sequence length="249" mass="26512">MNRTAVITGASSGIGKALALEFAKRGYNLGLAARRIDRLEALRAEIAALPGGQNLQVEITALDVSDTATVGPVLEGLFGALGQVDVVVVNAGVNKLTGVGKGQLDDELGLMQTNLLGAMATVNAAVEWFKQHGGGHVVGISSLASLTPIPKQAAYCATKAGFSMYLDAAAIELKKYKIDFTKILPGFVKTDIVDNMEQYPFLVSAEQAAKEMANHIEKRRSVGVVPGYPWKILKPLLANMPSGVWRYMK</sequence>
<dbReference type="KEGG" id="lto:RGQ30_17720"/>
<gene>
    <name evidence="4" type="ORF">RGQ30_17720</name>
</gene>
<dbReference type="EMBL" id="AP028947">
    <property type="protein sequence ID" value="BET26271.1"/>
    <property type="molecule type" value="Genomic_DNA"/>
</dbReference>
<dbReference type="SUPFAM" id="SSF51735">
    <property type="entry name" value="NAD(P)-binding Rossmann-fold domains"/>
    <property type="match status" value="1"/>
</dbReference>
<reference evidence="4 5" key="1">
    <citation type="submission" date="2023-10" db="EMBL/GenBank/DDBJ databases">
        <title>Complete Genome Sequence of Limnobacter thiooxidans CS-K2T, Isolated from freshwater lake sediments in Bavaria, Germany.</title>
        <authorList>
            <person name="Naruki M."/>
            <person name="Watanabe A."/>
            <person name="Warashina T."/>
            <person name="Morita T."/>
            <person name="Arakawa K."/>
        </authorList>
    </citation>
    <scope>NUCLEOTIDE SEQUENCE [LARGE SCALE GENOMIC DNA]</scope>
    <source>
        <strain evidence="4 5">CS-K2</strain>
    </source>
</reference>
<dbReference type="InterPro" id="IPR002347">
    <property type="entry name" value="SDR_fam"/>
</dbReference>
<dbReference type="PANTHER" id="PTHR44196:SF3">
    <property type="entry name" value="SHORT CHAIN DEHYDROGENASE FAMILY PROTEIN"/>
    <property type="match status" value="1"/>
</dbReference>
<evidence type="ECO:0000313" key="5">
    <source>
        <dbReference type="Proteomes" id="UP001329151"/>
    </source>
</evidence>
<proteinExistence type="inferred from homology"/>
<evidence type="ECO:0000256" key="3">
    <source>
        <dbReference type="RuleBase" id="RU000363"/>
    </source>
</evidence>
<dbReference type="PRINTS" id="PR00081">
    <property type="entry name" value="GDHRDH"/>
</dbReference>
<dbReference type="GO" id="GO:0016020">
    <property type="term" value="C:membrane"/>
    <property type="evidence" value="ECO:0007669"/>
    <property type="project" value="TreeGrafter"/>
</dbReference>